<feature type="non-terminal residue" evidence="10">
    <location>
        <position position="312"/>
    </location>
</feature>
<evidence type="ECO:0000256" key="6">
    <source>
        <dbReference type="SAM" id="MobiDB-lite"/>
    </source>
</evidence>
<organism evidence="10 11">
    <name type="scientific">Phocaeicola barnesiae</name>
    <dbReference type="NCBI Taxonomy" id="376804"/>
    <lineage>
        <taxon>Bacteria</taxon>
        <taxon>Pseudomonadati</taxon>
        <taxon>Bacteroidota</taxon>
        <taxon>Bacteroidia</taxon>
        <taxon>Bacteroidales</taxon>
        <taxon>Bacteroidaceae</taxon>
        <taxon>Phocaeicola</taxon>
    </lineage>
</organism>
<keyword evidence="4 7" id="KW-1133">Transmembrane helix</keyword>
<keyword evidence="3 7" id="KW-0812">Transmembrane</keyword>
<sequence length="312" mass="34639">MKKTLTINLGGTVYHIDEDAYILLDNYLNNLRYHFRNHEGADEIVRDMEDRIAELFNEYLREGHQVVTIREVEAVISRMGKPEDLNDDSEEGEATSQQTVDADPSETVTRRLFRDPDDRILGGVASGLAAYLGWDPTWVRLAFILIGLVFHGFIFIYLIAWIIMPLARTATEKLQMRGEPVNVENIGKTVTDGFERVNESIRSEKTQSFLHQLASGFARFIGGVLKIILVIIAICLVPCLLGALVVLFALALAAVGVLASVPAIFYHIMPYVDWEALGSMSGPAITFALCGLMVVALPVIGLLQLLMQSFGR</sequence>
<evidence type="ECO:0000256" key="4">
    <source>
        <dbReference type="ARBA" id="ARBA00022989"/>
    </source>
</evidence>
<proteinExistence type="predicted"/>
<feature type="transmembrane region" description="Helical" evidence="7">
    <location>
        <begin position="285"/>
        <end position="306"/>
    </location>
</feature>
<gene>
    <name evidence="10" type="ORF">NW209_06100</name>
</gene>
<name>A0AAW5N9N9_9BACT</name>
<evidence type="ECO:0000313" key="11">
    <source>
        <dbReference type="Proteomes" id="UP001204579"/>
    </source>
</evidence>
<keyword evidence="5 7" id="KW-0472">Membrane</keyword>
<reference evidence="10 11" key="1">
    <citation type="submission" date="2022-08" db="EMBL/GenBank/DDBJ databases">
        <authorList>
            <person name="Zeman M."/>
            <person name="Kubasova T."/>
        </authorList>
    </citation>
    <scope>NUCLEOTIDE SEQUENCE [LARGE SCALE GENOMIC DNA]</scope>
    <source>
        <strain evidence="10 11">ET62</strain>
    </source>
</reference>
<evidence type="ECO:0000256" key="3">
    <source>
        <dbReference type="ARBA" id="ARBA00022692"/>
    </source>
</evidence>
<feature type="region of interest" description="Disordered" evidence="6">
    <location>
        <begin position="80"/>
        <end position="105"/>
    </location>
</feature>
<dbReference type="InterPro" id="IPR007168">
    <property type="entry name" value="Phageshock_PspC_N"/>
</dbReference>
<keyword evidence="11" id="KW-1185">Reference proteome</keyword>
<feature type="transmembrane region" description="Helical" evidence="7">
    <location>
        <begin position="217"/>
        <end position="237"/>
    </location>
</feature>
<dbReference type="Proteomes" id="UP001204579">
    <property type="component" value="Unassembled WGS sequence"/>
</dbReference>
<dbReference type="RefSeq" id="WP_258335601.1">
    <property type="nucleotide sequence ID" value="NZ_JANRHJ010000005.1"/>
</dbReference>
<evidence type="ECO:0000259" key="9">
    <source>
        <dbReference type="Pfam" id="PF22571"/>
    </source>
</evidence>
<dbReference type="Pfam" id="PF22571">
    <property type="entry name" value="LiaI-LiaF-TM_PspC"/>
    <property type="match status" value="1"/>
</dbReference>
<dbReference type="InterPro" id="IPR052027">
    <property type="entry name" value="PspC"/>
</dbReference>
<evidence type="ECO:0000313" key="10">
    <source>
        <dbReference type="EMBL" id="MCR8873584.1"/>
    </source>
</evidence>
<evidence type="ECO:0000256" key="5">
    <source>
        <dbReference type="ARBA" id="ARBA00023136"/>
    </source>
</evidence>
<comment type="caution">
    <text evidence="10">The sequence shown here is derived from an EMBL/GenBank/DDBJ whole genome shotgun (WGS) entry which is preliminary data.</text>
</comment>
<feature type="domain" description="Phage shock protein PspC N-terminal" evidence="8">
    <location>
        <begin position="110"/>
        <end position="166"/>
    </location>
</feature>
<comment type="subcellular location">
    <subcellularLocation>
        <location evidence="1">Cell membrane</location>
        <topology evidence="1">Single-pass membrane protein</topology>
    </subcellularLocation>
</comment>
<evidence type="ECO:0000256" key="2">
    <source>
        <dbReference type="ARBA" id="ARBA00022475"/>
    </source>
</evidence>
<evidence type="ECO:0000259" key="8">
    <source>
        <dbReference type="Pfam" id="PF04024"/>
    </source>
</evidence>
<dbReference type="PANTHER" id="PTHR33885">
    <property type="entry name" value="PHAGE SHOCK PROTEIN C"/>
    <property type="match status" value="1"/>
</dbReference>
<dbReference type="PANTHER" id="PTHR33885:SF3">
    <property type="entry name" value="PHAGE SHOCK PROTEIN C"/>
    <property type="match status" value="1"/>
</dbReference>
<feature type="transmembrane region" description="Helical" evidence="7">
    <location>
        <begin position="244"/>
        <end position="265"/>
    </location>
</feature>
<feature type="transmembrane region" description="Helical" evidence="7">
    <location>
        <begin position="141"/>
        <end position="164"/>
    </location>
</feature>
<accession>A0AAW5N9N9</accession>
<evidence type="ECO:0000256" key="7">
    <source>
        <dbReference type="SAM" id="Phobius"/>
    </source>
</evidence>
<dbReference type="EMBL" id="JANRHJ010000005">
    <property type="protein sequence ID" value="MCR8873584.1"/>
    <property type="molecule type" value="Genomic_DNA"/>
</dbReference>
<protein>
    <submittedName>
        <fullName evidence="10">PspC domain-containing protein</fullName>
    </submittedName>
</protein>
<feature type="domain" description="PspC-related transmembrane region" evidence="9">
    <location>
        <begin position="204"/>
        <end position="305"/>
    </location>
</feature>
<evidence type="ECO:0000256" key="1">
    <source>
        <dbReference type="ARBA" id="ARBA00004162"/>
    </source>
</evidence>
<dbReference type="GO" id="GO:0005886">
    <property type="term" value="C:plasma membrane"/>
    <property type="evidence" value="ECO:0007669"/>
    <property type="project" value="UniProtKB-SubCell"/>
</dbReference>
<dbReference type="Pfam" id="PF04024">
    <property type="entry name" value="PspC"/>
    <property type="match status" value="1"/>
</dbReference>
<keyword evidence="2" id="KW-1003">Cell membrane</keyword>
<dbReference type="AlphaFoldDB" id="A0AAW5N9N9"/>
<dbReference type="InterPro" id="IPR054321">
    <property type="entry name" value="PspC-rel_TM"/>
</dbReference>